<dbReference type="RefSeq" id="WP_344803246.1">
    <property type="nucleotide sequence ID" value="NZ_BAABBO010000001.1"/>
</dbReference>
<dbReference type="SUPFAM" id="SSF64307">
    <property type="entry name" value="SirA-like"/>
    <property type="match status" value="1"/>
</dbReference>
<evidence type="ECO:0000313" key="3">
    <source>
        <dbReference type="EMBL" id="GAA3950239.1"/>
    </source>
</evidence>
<gene>
    <name evidence="3" type="primary">tusA</name>
    <name evidence="3" type="ORF">GCM10022278_06650</name>
</gene>
<dbReference type="InterPro" id="IPR036868">
    <property type="entry name" value="TusA-like_sf"/>
</dbReference>
<dbReference type="Proteomes" id="UP001501337">
    <property type="component" value="Unassembled WGS sequence"/>
</dbReference>
<name>A0ABP7NM93_9GAMM</name>
<sequence length="85" mass="9782">MDDTGAIYTCNMDLRGMYCPEPVMKLHELIRTLQPGDTILVRATDPATQRDIPKFCLFLGHELCESHIQQEENEFHYVIRLGSNT</sequence>
<dbReference type="Gene3D" id="3.30.110.40">
    <property type="entry name" value="TusA-like domain"/>
    <property type="match status" value="1"/>
</dbReference>
<evidence type="ECO:0000259" key="2">
    <source>
        <dbReference type="Pfam" id="PF01206"/>
    </source>
</evidence>
<protein>
    <submittedName>
        <fullName evidence="3">Sulfurtransferase TusA</fullName>
    </submittedName>
</protein>
<dbReference type="PANTHER" id="PTHR33279">
    <property type="entry name" value="SULFUR CARRIER PROTEIN YEDF-RELATED"/>
    <property type="match status" value="1"/>
</dbReference>
<feature type="domain" description="UPF0033" evidence="2">
    <location>
        <begin position="13"/>
        <end position="80"/>
    </location>
</feature>
<reference evidence="4" key="1">
    <citation type="journal article" date="2019" name="Int. J. Syst. Evol. Microbiol.">
        <title>The Global Catalogue of Microorganisms (GCM) 10K type strain sequencing project: providing services to taxonomists for standard genome sequencing and annotation.</title>
        <authorList>
            <consortium name="The Broad Institute Genomics Platform"/>
            <consortium name="The Broad Institute Genome Sequencing Center for Infectious Disease"/>
            <person name="Wu L."/>
            <person name="Ma J."/>
        </authorList>
    </citation>
    <scope>NUCLEOTIDE SEQUENCE [LARGE SCALE GENOMIC DNA]</scope>
    <source>
        <strain evidence="4">JCM 17555</strain>
    </source>
</reference>
<keyword evidence="4" id="KW-1185">Reference proteome</keyword>
<evidence type="ECO:0000256" key="1">
    <source>
        <dbReference type="ARBA" id="ARBA00008984"/>
    </source>
</evidence>
<dbReference type="InterPro" id="IPR001455">
    <property type="entry name" value="TusA-like"/>
</dbReference>
<organism evidence="3 4">
    <name type="scientific">Allohahella marinimesophila</name>
    <dbReference type="NCBI Taxonomy" id="1054972"/>
    <lineage>
        <taxon>Bacteria</taxon>
        <taxon>Pseudomonadati</taxon>
        <taxon>Pseudomonadota</taxon>
        <taxon>Gammaproteobacteria</taxon>
        <taxon>Oceanospirillales</taxon>
        <taxon>Hahellaceae</taxon>
        <taxon>Allohahella</taxon>
    </lineage>
</organism>
<proteinExistence type="inferred from homology"/>
<dbReference type="Pfam" id="PF01206">
    <property type="entry name" value="TusA"/>
    <property type="match status" value="1"/>
</dbReference>
<dbReference type="NCBIfam" id="NF001423">
    <property type="entry name" value="PRK00299.1"/>
    <property type="match status" value="1"/>
</dbReference>
<evidence type="ECO:0000313" key="4">
    <source>
        <dbReference type="Proteomes" id="UP001501337"/>
    </source>
</evidence>
<comment type="similarity">
    <text evidence="1">Belongs to the sulfur carrier protein TusA family.</text>
</comment>
<comment type="caution">
    <text evidence="3">The sequence shown here is derived from an EMBL/GenBank/DDBJ whole genome shotgun (WGS) entry which is preliminary data.</text>
</comment>
<dbReference type="EMBL" id="BAABBO010000001">
    <property type="protein sequence ID" value="GAA3950239.1"/>
    <property type="molecule type" value="Genomic_DNA"/>
</dbReference>
<accession>A0ABP7NM93</accession>
<dbReference type="PANTHER" id="PTHR33279:SF2">
    <property type="entry name" value="SULFUR CARRIER PROTEIN TUSA"/>
    <property type="match status" value="1"/>
</dbReference>